<dbReference type="GO" id="GO:0016020">
    <property type="term" value="C:membrane"/>
    <property type="evidence" value="ECO:0007669"/>
    <property type="project" value="UniProtKB-SubCell"/>
</dbReference>
<keyword evidence="5 6" id="KW-0472">Membrane</keyword>
<gene>
    <name evidence="7" type="ORF">L198_04542</name>
</gene>
<feature type="transmembrane region" description="Helical" evidence="6">
    <location>
        <begin position="332"/>
        <end position="352"/>
    </location>
</feature>
<feature type="transmembrane region" description="Helical" evidence="6">
    <location>
        <begin position="134"/>
        <end position="153"/>
    </location>
</feature>
<evidence type="ECO:0000313" key="8">
    <source>
        <dbReference type="Proteomes" id="UP000094819"/>
    </source>
</evidence>
<dbReference type="Pfam" id="PF07690">
    <property type="entry name" value="MFS_1"/>
    <property type="match status" value="1"/>
</dbReference>
<dbReference type="GO" id="GO:0022857">
    <property type="term" value="F:transmembrane transporter activity"/>
    <property type="evidence" value="ECO:0007669"/>
    <property type="project" value="InterPro"/>
</dbReference>
<evidence type="ECO:0000256" key="3">
    <source>
        <dbReference type="ARBA" id="ARBA00022692"/>
    </source>
</evidence>
<feature type="transmembrane region" description="Helical" evidence="6">
    <location>
        <begin position="292"/>
        <end position="320"/>
    </location>
</feature>
<feature type="transmembrane region" description="Helical" evidence="6">
    <location>
        <begin position="191"/>
        <end position="210"/>
    </location>
</feature>
<evidence type="ECO:0000313" key="7">
    <source>
        <dbReference type="EMBL" id="ODN95923.1"/>
    </source>
</evidence>
<organism evidence="7 8">
    <name type="scientific">Cryptococcus wingfieldii CBS 7118</name>
    <dbReference type="NCBI Taxonomy" id="1295528"/>
    <lineage>
        <taxon>Eukaryota</taxon>
        <taxon>Fungi</taxon>
        <taxon>Dikarya</taxon>
        <taxon>Basidiomycota</taxon>
        <taxon>Agaricomycotina</taxon>
        <taxon>Tremellomycetes</taxon>
        <taxon>Tremellales</taxon>
        <taxon>Cryptococcaceae</taxon>
        <taxon>Cryptococcus</taxon>
    </lineage>
</organism>
<proteinExistence type="predicted"/>
<name>A0A1E3J507_9TREE</name>
<protein>
    <recommendedName>
        <fullName evidence="9">Major facilitator superfamily (MFS) profile domain-containing protein</fullName>
    </recommendedName>
</protein>
<keyword evidence="3 6" id="KW-0812">Transmembrane</keyword>
<dbReference type="SUPFAM" id="SSF103473">
    <property type="entry name" value="MFS general substrate transporter"/>
    <property type="match status" value="1"/>
</dbReference>
<feature type="transmembrane region" description="Helical" evidence="6">
    <location>
        <begin position="447"/>
        <end position="471"/>
    </location>
</feature>
<accession>A0A1E3J507</accession>
<dbReference type="InterPro" id="IPR036259">
    <property type="entry name" value="MFS_trans_sf"/>
</dbReference>
<feature type="transmembrane region" description="Helical" evidence="6">
    <location>
        <begin position="222"/>
        <end position="246"/>
    </location>
</feature>
<dbReference type="AlphaFoldDB" id="A0A1E3J507"/>
<dbReference type="PANTHER" id="PTHR43791:SF7">
    <property type="entry name" value="MAJOR FACILITATOR SUPERFAMILY (MFS) PROFILE DOMAIN-CONTAINING PROTEIN"/>
    <property type="match status" value="1"/>
</dbReference>
<evidence type="ECO:0000256" key="4">
    <source>
        <dbReference type="ARBA" id="ARBA00022989"/>
    </source>
</evidence>
<sequence>MSHTSDIIEEKRGAYADHLIVPVMDAEHDPKELAVAEDVILAESKYTESDYKKLKRKFDLILLPCMMLTYGLQFADRVSLSSGVVFGLRTDTHLTSQEYSNLTVFFYVAYLAGQFPMGYIMQKLPLGRTLGSSVILWGIVVIGLGVCQNYGQLSALRVLLGWFECAITPGFLFIISSWYKRSESTLRSCFFFAMNSFMGGIFNLIIYAIAKKTETNGHIAGWRAINFFLGATTVLSGILLFVFVGVPKDVWWLNKEEKKMAHARIVANGNGDGAQKPWNWTQVRECFRDPQYYFTILFNLTATIPNGMLGTFTNLVYVGFGFTPLESVLYGLPSNAVGFTVVICSAFFVHYYPKMRFPVAILWILVEMIVFLYGTVADDDIAEWQLWSCFLFSGVFACTTFMLWPIMSINTAGRTKKTFISATGLIAYCAGNVVGSQTMRASDAPRYLTGLTANAIVLAVEVVVLLCWYAYYNWENRRRERAFEESGLGWEEREYQNKLAGETDVTDLGKFGSLRALMAWINQTALTMSE</sequence>
<comment type="subcellular location">
    <subcellularLocation>
        <location evidence="1">Membrane</location>
        <topology evidence="1">Multi-pass membrane protein</topology>
    </subcellularLocation>
</comment>
<evidence type="ECO:0000256" key="1">
    <source>
        <dbReference type="ARBA" id="ARBA00004141"/>
    </source>
</evidence>
<evidence type="ECO:0008006" key="9">
    <source>
        <dbReference type="Google" id="ProtNLM"/>
    </source>
</evidence>
<comment type="caution">
    <text evidence="7">The sequence shown here is derived from an EMBL/GenBank/DDBJ whole genome shotgun (WGS) entry which is preliminary data.</text>
</comment>
<dbReference type="InterPro" id="IPR011701">
    <property type="entry name" value="MFS"/>
</dbReference>
<dbReference type="OrthoDB" id="6730379at2759"/>
<keyword evidence="2" id="KW-0813">Transport</keyword>
<feature type="transmembrane region" description="Helical" evidence="6">
    <location>
        <begin position="418"/>
        <end position="435"/>
    </location>
</feature>
<evidence type="ECO:0000256" key="6">
    <source>
        <dbReference type="SAM" id="Phobius"/>
    </source>
</evidence>
<evidence type="ECO:0000256" key="2">
    <source>
        <dbReference type="ARBA" id="ARBA00022448"/>
    </source>
</evidence>
<dbReference type="RefSeq" id="XP_019031588.1">
    <property type="nucleotide sequence ID" value="XM_019176660.1"/>
</dbReference>
<evidence type="ECO:0000256" key="5">
    <source>
        <dbReference type="ARBA" id="ARBA00023136"/>
    </source>
</evidence>
<feature type="transmembrane region" description="Helical" evidence="6">
    <location>
        <begin position="384"/>
        <end position="406"/>
    </location>
</feature>
<keyword evidence="8" id="KW-1185">Reference proteome</keyword>
<dbReference type="Gene3D" id="1.20.1250.20">
    <property type="entry name" value="MFS general substrate transporter like domains"/>
    <property type="match status" value="1"/>
</dbReference>
<keyword evidence="4 6" id="KW-1133">Transmembrane helix</keyword>
<reference evidence="7 8" key="1">
    <citation type="submission" date="2016-06" db="EMBL/GenBank/DDBJ databases">
        <title>Evolution of pathogenesis and genome organization in the Tremellales.</title>
        <authorList>
            <person name="Cuomo C."/>
            <person name="Litvintseva A."/>
            <person name="Heitman J."/>
            <person name="Chen Y."/>
            <person name="Sun S."/>
            <person name="Springer D."/>
            <person name="Dromer F."/>
            <person name="Young S."/>
            <person name="Zeng Q."/>
            <person name="Chapman S."/>
            <person name="Gujja S."/>
            <person name="Saif S."/>
            <person name="Birren B."/>
        </authorList>
    </citation>
    <scope>NUCLEOTIDE SEQUENCE [LARGE SCALE GENOMIC DNA]</scope>
    <source>
        <strain evidence="7 8">CBS 7118</strain>
    </source>
</reference>
<dbReference type="PANTHER" id="PTHR43791">
    <property type="entry name" value="PERMEASE-RELATED"/>
    <property type="match status" value="1"/>
</dbReference>
<dbReference type="EMBL" id="AWGH01000012">
    <property type="protein sequence ID" value="ODN95923.1"/>
    <property type="molecule type" value="Genomic_DNA"/>
</dbReference>
<dbReference type="GeneID" id="30193755"/>
<feature type="transmembrane region" description="Helical" evidence="6">
    <location>
        <begin position="159"/>
        <end position="179"/>
    </location>
</feature>
<feature type="transmembrane region" description="Helical" evidence="6">
    <location>
        <begin position="359"/>
        <end position="378"/>
    </location>
</feature>
<dbReference type="Proteomes" id="UP000094819">
    <property type="component" value="Unassembled WGS sequence"/>
</dbReference>